<name>A0A5P1EMV4_ASPOF</name>
<reference evidence="2" key="1">
    <citation type="journal article" date="2017" name="Nat. Commun.">
        <title>The asparagus genome sheds light on the origin and evolution of a young Y chromosome.</title>
        <authorList>
            <person name="Harkess A."/>
            <person name="Zhou J."/>
            <person name="Xu C."/>
            <person name="Bowers J.E."/>
            <person name="Van der Hulst R."/>
            <person name="Ayyampalayam S."/>
            <person name="Mercati F."/>
            <person name="Riccardi P."/>
            <person name="McKain M.R."/>
            <person name="Kakrana A."/>
            <person name="Tang H."/>
            <person name="Ray J."/>
            <person name="Groenendijk J."/>
            <person name="Arikit S."/>
            <person name="Mathioni S.M."/>
            <person name="Nakano M."/>
            <person name="Shan H."/>
            <person name="Telgmann-Rauber A."/>
            <person name="Kanno A."/>
            <person name="Yue Z."/>
            <person name="Chen H."/>
            <person name="Li W."/>
            <person name="Chen Y."/>
            <person name="Xu X."/>
            <person name="Zhang Y."/>
            <person name="Luo S."/>
            <person name="Chen H."/>
            <person name="Gao J."/>
            <person name="Mao Z."/>
            <person name="Pires J.C."/>
            <person name="Luo M."/>
            <person name="Kudrna D."/>
            <person name="Wing R.A."/>
            <person name="Meyers B.C."/>
            <person name="Yi K."/>
            <person name="Kong H."/>
            <person name="Lavrijsen P."/>
            <person name="Sunseri F."/>
            <person name="Falavigna A."/>
            <person name="Ye Y."/>
            <person name="Leebens-Mack J.H."/>
            <person name="Chen G."/>
        </authorList>
    </citation>
    <scope>NUCLEOTIDE SEQUENCE [LARGE SCALE GENOMIC DNA]</scope>
    <source>
        <strain evidence="2">cv. DH0086</strain>
    </source>
</reference>
<organism evidence="1 2">
    <name type="scientific">Asparagus officinalis</name>
    <name type="common">Garden asparagus</name>
    <dbReference type="NCBI Taxonomy" id="4686"/>
    <lineage>
        <taxon>Eukaryota</taxon>
        <taxon>Viridiplantae</taxon>
        <taxon>Streptophyta</taxon>
        <taxon>Embryophyta</taxon>
        <taxon>Tracheophyta</taxon>
        <taxon>Spermatophyta</taxon>
        <taxon>Magnoliopsida</taxon>
        <taxon>Liliopsida</taxon>
        <taxon>Asparagales</taxon>
        <taxon>Asparagaceae</taxon>
        <taxon>Asparagoideae</taxon>
        <taxon>Asparagus</taxon>
    </lineage>
</organism>
<sequence length="159" mass="17639">MNIGNSCFSAHQPVHAAQSLAEVQVQNSVHVSHEKGNMKLNNIDRRKISTNRLPVQSGSFQQKNIGMSSISAQLPVHAVHSQVESCAQHEYEGLQSGMESNFQNTGNSRFSAQLLVHAAQSLEEVQVQNSVHVSNEKGNMQLKNIDRGKFLQIIYLYNV</sequence>
<dbReference type="AlphaFoldDB" id="A0A5P1EMV4"/>
<evidence type="ECO:0000313" key="2">
    <source>
        <dbReference type="Proteomes" id="UP000243459"/>
    </source>
</evidence>
<dbReference type="EMBL" id="CM007386">
    <property type="protein sequence ID" value="ONK67332.1"/>
    <property type="molecule type" value="Genomic_DNA"/>
</dbReference>
<protein>
    <submittedName>
        <fullName evidence="1">Uncharacterized protein</fullName>
    </submittedName>
</protein>
<evidence type="ECO:0000313" key="1">
    <source>
        <dbReference type="EMBL" id="ONK67332.1"/>
    </source>
</evidence>
<accession>A0A5P1EMV4</accession>
<keyword evidence="2" id="KW-1185">Reference proteome</keyword>
<gene>
    <name evidence="1" type="ORF">A4U43_C06F19050</name>
</gene>
<dbReference type="Gramene" id="ONK67332">
    <property type="protein sequence ID" value="ONK67332"/>
    <property type="gene ID" value="A4U43_C06F19050"/>
</dbReference>
<proteinExistence type="predicted"/>
<dbReference type="Proteomes" id="UP000243459">
    <property type="component" value="Chromosome 6"/>
</dbReference>